<dbReference type="EMBL" id="JAJEQM010000009">
    <property type="protein sequence ID" value="MCC2210688.1"/>
    <property type="molecule type" value="Genomic_DNA"/>
</dbReference>
<gene>
    <name evidence="2" type="ORF">LKE05_07780</name>
</gene>
<protein>
    <submittedName>
        <fullName evidence="2">Dipicolinate synthase</fullName>
    </submittedName>
</protein>
<evidence type="ECO:0000259" key="1">
    <source>
        <dbReference type="Pfam" id="PF01488"/>
    </source>
</evidence>
<evidence type="ECO:0000313" key="2">
    <source>
        <dbReference type="EMBL" id="MCC2210688.1"/>
    </source>
</evidence>
<feature type="domain" description="Quinate/shikimate 5-dehydrogenase/glutamyl-tRNA reductase" evidence="1">
    <location>
        <begin position="6"/>
        <end position="106"/>
    </location>
</feature>
<dbReference type="InterPro" id="IPR006151">
    <property type="entry name" value="Shikm_DH/Glu-tRNA_Rdtase"/>
</dbReference>
<accession>A0AAE3DZ78</accession>
<dbReference type="InterPro" id="IPR036291">
    <property type="entry name" value="NAD(P)-bd_dom_sf"/>
</dbReference>
<dbReference type="Gene3D" id="3.40.50.720">
    <property type="entry name" value="NAD(P)-binding Rossmann-like Domain"/>
    <property type="match status" value="1"/>
</dbReference>
<dbReference type="Pfam" id="PF01488">
    <property type="entry name" value="Shikimate_DH"/>
    <property type="match status" value="1"/>
</dbReference>
<dbReference type="RefSeq" id="WP_308456463.1">
    <property type="nucleotide sequence ID" value="NZ_JAJEQM010000009.1"/>
</dbReference>
<sequence>MAETPFTIHGSKSLVLGYGKIGKILSKDLYALGAQTYVEARKYADLAMIEGHGYEPLPLDNLKDHIHEFDIIFNTIPSLILDDEILAKVKKDALIIDLASKPGGIDFDAAKSYGLKVIWALSLPGKIAPVSSGAIIKDTIMNIIKELGV</sequence>
<organism evidence="2 3">
    <name type="scientific">Hominilimicola fabiformis</name>
    <dbReference type="NCBI Taxonomy" id="2885356"/>
    <lineage>
        <taxon>Bacteria</taxon>
        <taxon>Bacillati</taxon>
        <taxon>Bacillota</taxon>
        <taxon>Clostridia</taxon>
        <taxon>Eubacteriales</taxon>
        <taxon>Oscillospiraceae</taxon>
        <taxon>Hominilimicola</taxon>
    </lineage>
</organism>
<reference evidence="2 3" key="1">
    <citation type="submission" date="2021-10" db="EMBL/GenBank/DDBJ databases">
        <title>Anaerobic single-cell dispensing facilitates the cultivation of human gut bacteria.</title>
        <authorList>
            <person name="Afrizal A."/>
        </authorList>
    </citation>
    <scope>NUCLEOTIDE SEQUENCE [LARGE SCALE GENOMIC DNA]</scope>
    <source>
        <strain evidence="2 3">CLA-AA-H232</strain>
    </source>
</reference>
<comment type="caution">
    <text evidence="2">The sequence shown here is derived from an EMBL/GenBank/DDBJ whole genome shotgun (WGS) entry which is preliminary data.</text>
</comment>
<dbReference type="AlphaFoldDB" id="A0AAE3DZ78"/>
<name>A0AAE3DZ78_9FIRM</name>
<keyword evidence="3" id="KW-1185">Reference proteome</keyword>
<dbReference type="Proteomes" id="UP001198242">
    <property type="component" value="Unassembled WGS sequence"/>
</dbReference>
<proteinExistence type="predicted"/>
<evidence type="ECO:0000313" key="3">
    <source>
        <dbReference type="Proteomes" id="UP001198242"/>
    </source>
</evidence>
<dbReference type="SUPFAM" id="SSF51735">
    <property type="entry name" value="NAD(P)-binding Rossmann-fold domains"/>
    <property type="match status" value="1"/>
</dbReference>